<proteinExistence type="predicted"/>
<dbReference type="SMART" id="SM00060">
    <property type="entry name" value="FN3"/>
    <property type="match status" value="1"/>
</dbReference>
<dbReference type="InterPro" id="IPR000159">
    <property type="entry name" value="RA_dom"/>
</dbReference>
<dbReference type="STRING" id="400727.A0A2T7PZN2"/>
<accession>A0A2T7PZN2</accession>
<dbReference type="GO" id="GO:0061172">
    <property type="term" value="P:regulation of establishment of bipolar cell polarity"/>
    <property type="evidence" value="ECO:0007669"/>
    <property type="project" value="TreeGrafter"/>
</dbReference>
<feature type="domain" description="Fibronectin type-III" evidence="3">
    <location>
        <begin position="278"/>
        <end position="374"/>
    </location>
</feature>
<dbReference type="SUPFAM" id="SSF49265">
    <property type="entry name" value="Fibronectin type III"/>
    <property type="match status" value="1"/>
</dbReference>
<feature type="region of interest" description="Disordered" evidence="1">
    <location>
        <begin position="39"/>
        <end position="58"/>
    </location>
</feature>
<dbReference type="PROSITE" id="PS50853">
    <property type="entry name" value="FN3"/>
    <property type="match status" value="1"/>
</dbReference>
<gene>
    <name evidence="4" type="ORF">C0Q70_01510</name>
</gene>
<comment type="caution">
    <text evidence="4">The sequence shown here is derived from an EMBL/GenBank/DDBJ whole genome shotgun (WGS) entry which is preliminary data.</text>
</comment>
<dbReference type="CDD" id="cd17117">
    <property type="entry name" value="RA_ANKFN1_like"/>
    <property type="match status" value="1"/>
</dbReference>
<organism evidence="4 5">
    <name type="scientific">Pomacea canaliculata</name>
    <name type="common">Golden apple snail</name>
    <dbReference type="NCBI Taxonomy" id="400727"/>
    <lineage>
        <taxon>Eukaryota</taxon>
        <taxon>Metazoa</taxon>
        <taxon>Spiralia</taxon>
        <taxon>Lophotrochozoa</taxon>
        <taxon>Mollusca</taxon>
        <taxon>Gastropoda</taxon>
        <taxon>Caenogastropoda</taxon>
        <taxon>Architaenioglossa</taxon>
        <taxon>Ampullarioidea</taxon>
        <taxon>Ampullariidae</taxon>
        <taxon>Pomacea</taxon>
    </lineage>
</organism>
<evidence type="ECO:0000259" key="3">
    <source>
        <dbReference type="PROSITE" id="PS50853"/>
    </source>
</evidence>
<dbReference type="Gene3D" id="1.25.40.20">
    <property type="entry name" value="Ankyrin repeat-containing domain"/>
    <property type="match status" value="1"/>
</dbReference>
<dbReference type="Proteomes" id="UP000245119">
    <property type="component" value="Linkage Group LG1"/>
</dbReference>
<dbReference type="InterPro" id="IPR036116">
    <property type="entry name" value="FN3_sf"/>
</dbReference>
<evidence type="ECO:0000259" key="2">
    <source>
        <dbReference type="PROSITE" id="PS50200"/>
    </source>
</evidence>
<reference evidence="4 5" key="1">
    <citation type="submission" date="2018-04" db="EMBL/GenBank/DDBJ databases">
        <title>The genome of golden apple snail Pomacea canaliculata provides insight into stress tolerance and invasive adaptation.</title>
        <authorList>
            <person name="Liu C."/>
            <person name="Liu B."/>
            <person name="Ren Y."/>
            <person name="Zhang Y."/>
            <person name="Wang H."/>
            <person name="Li S."/>
            <person name="Jiang F."/>
            <person name="Yin L."/>
            <person name="Zhang G."/>
            <person name="Qian W."/>
            <person name="Fan W."/>
        </authorList>
    </citation>
    <scope>NUCLEOTIDE SEQUENCE [LARGE SCALE GENOMIC DNA]</scope>
    <source>
        <strain evidence="4">SZHN2017</strain>
        <tissue evidence="4">Muscle</tissue>
    </source>
</reference>
<dbReference type="OrthoDB" id="2428204at2759"/>
<keyword evidence="5" id="KW-1185">Reference proteome</keyword>
<dbReference type="PANTHER" id="PTHR21437">
    <property type="entry name" value="WIDE AWAKE"/>
    <property type="match status" value="1"/>
</dbReference>
<dbReference type="Pfam" id="PF00041">
    <property type="entry name" value="fn3"/>
    <property type="match status" value="1"/>
</dbReference>
<dbReference type="PANTHER" id="PTHR21437:SF1">
    <property type="entry name" value="WIDE AWAKE"/>
    <property type="match status" value="1"/>
</dbReference>
<evidence type="ECO:0000313" key="4">
    <source>
        <dbReference type="EMBL" id="PVD38885.1"/>
    </source>
</evidence>
<dbReference type="CDD" id="cd00063">
    <property type="entry name" value="FN3"/>
    <property type="match status" value="1"/>
</dbReference>
<evidence type="ECO:0000256" key="1">
    <source>
        <dbReference type="SAM" id="MobiDB-lite"/>
    </source>
</evidence>
<dbReference type="AlphaFoldDB" id="A0A2T7PZN2"/>
<dbReference type="Gene3D" id="3.10.20.90">
    <property type="entry name" value="Phosphatidylinositol 3-kinase Catalytic Subunit, Chain A, domain 1"/>
    <property type="match status" value="1"/>
</dbReference>
<dbReference type="Pfam" id="PF13637">
    <property type="entry name" value="Ank_4"/>
    <property type="match status" value="1"/>
</dbReference>
<feature type="domain" description="Ras-associating" evidence="2">
    <location>
        <begin position="953"/>
        <end position="1054"/>
    </location>
</feature>
<dbReference type="GO" id="GO:0005819">
    <property type="term" value="C:spindle"/>
    <property type="evidence" value="ECO:0007669"/>
    <property type="project" value="TreeGrafter"/>
</dbReference>
<dbReference type="EMBL" id="PZQS01000001">
    <property type="protein sequence ID" value="PVD38885.1"/>
    <property type="molecule type" value="Genomic_DNA"/>
</dbReference>
<dbReference type="SMART" id="SM00314">
    <property type="entry name" value="RA"/>
    <property type="match status" value="1"/>
</dbReference>
<protein>
    <recommendedName>
        <fullName evidence="6">Ankyrin repeat and fibronectin type-III domain-containing protein 1</fullName>
    </recommendedName>
</protein>
<dbReference type="InterPro" id="IPR002110">
    <property type="entry name" value="Ankyrin_rpt"/>
</dbReference>
<dbReference type="Pfam" id="PF00788">
    <property type="entry name" value="RA"/>
    <property type="match status" value="1"/>
</dbReference>
<evidence type="ECO:0000313" key="5">
    <source>
        <dbReference type="Proteomes" id="UP000245119"/>
    </source>
</evidence>
<dbReference type="Gene3D" id="2.60.40.10">
    <property type="entry name" value="Immunoglobulins"/>
    <property type="match status" value="1"/>
</dbReference>
<dbReference type="SUPFAM" id="SSF48403">
    <property type="entry name" value="Ankyrin repeat"/>
    <property type="match status" value="1"/>
</dbReference>
<evidence type="ECO:0008006" key="6">
    <source>
        <dbReference type="Google" id="ProtNLM"/>
    </source>
</evidence>
<dbReference type="InterPro" id="IPR039269">
    <property type="entry name" value="ANKFN1"/>
</dbReference>
<feature type="region of interest" description="Disordered" evidence="1">
    <location>
        <begin position="898"/>
        <end position="950"/>
    </location>
</feature>
<sequence length="1067" mass="118128">MQQLMMARSAWSFEDEADTTAAPETEMVRQRLSPHLYYTTPPRANMVRSPDIDKSGDGRAVRITADDETMEVMPSLTASPSAPAFLSKEGQASSPILSAKDLRATATLRKKGSAGEVDNSLVSKSERRKSDKEKKVVYDIHALFDAVEQQDLDAVKVILDSNSVDINSLNAENLCPLDIALMTNNIPMARMLLLQGARESPLFQQGGCRLHRLELLVSEAEKRVVDLTAVVLNGTSGNTSISPAQLKENERQLSHWEFRHRLLKRMKAGYDHARPPEPPTQVTLNVASNSSLLVSFDEPLNHNGAVVTKYKVEWSSYQDFLPLSGEAIVEDIRHLEYEIRGLMKGNVYYVRVAACNIKGLGGYTVSTPPYAVPSSWRDVDGTPSRLEGKAQSLQILFDQVKRSRPPEAGEVKDSFNTDSPLQKKRISIKNLFLSAPKFQKGVKRGVHLACLLYCDDKVLVTSEEQLPIIEVDESFSGTSIQNDLYWLMKIAGTWEDVKLLKQDMEKTSSAGSTFRTKLLQAITTLQNSLGMQDLGQFFHRAIRAANGSLILTLVNTVRDTKFVGLGSAKWVSLSKLARRQSLPSTDIGDAHNMLIAAIPEMLMYKDVSTVPLPKGLYLGFLKIQVSVESVRLLVPHKMPNCLPHAKIRDCPNVSREEWEWLQNLDFSKSSSSQPAFCSAIHKAAKKLFSQLGLSIESAGGYRLYDVEVIEMSPSVSFLVLLPPVEQVCMAPGQADHLSESKDFDLLPVQIFETIHMNSYQSQIFVTYARLSAITEMDVVLAQQAQREAFSTEELSLAKEQLEISCHLQQNLERLWKGTRWVMDLITFARDKSPRPPVSATALLIPPDAFSRDLTPSPKPVHFQAGRGVYDNNNSQSTYPVCNSNEISVGKDNRKIAKFFDPNDDPKKNCCGNGGGGSSDEDSALSRSKMHTKSVSRINADNQDEAVQTPPPMTSGILRVYAAYDTGLSKGVSVKLHITAHTTARDVINLVVRHLNMAVLGKGKDGPIYADEDLDNFCLVAVVGSRERVLGDDFQPLKLQNPWLKGRLYVRVVNSKLAAIQQGQATAV</sequence>
<dbReference type="InterPro" id="IPR036770">
    <property type="entry name" value="Ankyrin_rpt-contain_sf"/>
</dbReference>
<dbReference type="InterPro" id="IPR013783">
    <property type="entry name" value="Ig-like_fold"/>
</dbReference>
<dbReference type="PROSITE" id="PS50200">
    <property type="entry name" value="RA"/>
    <property type="match status" value="1"/>
</dbReference>
<dbReference type="GO" id="GO:0007165">
    <property type="term" value="P:signal transduction"/>
    <property type="evidence" value="ECO:0007669"/>
    <property type="project" value="InterPro"/>
</dbReference>
<name>A0A2T7PZN2_POMCA</name>
<dbReference type="GO" id="GO:0000132">
    <property type="term" value="P:establishment of mitotic spindle orientation"/>
    <property type="evidence" value="ECO:0007669"/>
    <property type="project" value="TreeGrafter"/>
</dbReference>
<dbReference type="InterPro" id="IPR003961">
    <property type="entry name" value="FN3_dom"/>
</dbReference>